<sequence>MQFLSLLAFAATSTAAALPDGTNDLVERASACTRASAATLAAAKSAFTSAGLVPDLVPQFNPDVALKASWNGKQVQLGNTFNTLQTLTEPQVSFTAEPGQDPANTKYTYFLVDPDAPGPEVPILADFLHLIVSDAQPSCVADQKRKTIASYMPLTPLSVSPHRYTFLVYRQPPNYTPPPSLMYLPGVRNNFDLNGYVEKAGLIGPLGGNFMRQGLAQDVCAITPNCTQDGTGYPSS</sequence>
<evidence type="ECO:0008006" key="4">
    <source>
        <dbReference type="Google" id="ProtNLM"/>
    </source>
</evidence>
<dbReference type="PANTHER" id="PTHR11362:SF82">
    <property type="entry name" value="PHOSPHATIDYLETHANOLAMINE-BINDING PROTEIN 4"/>
    <property type="match status" value="1"/>
</dbReference>
<proteinExistence type="predicted"/>
<dbReference type="EMBL" id="MUNK01000196">
    <property type="protein sequence ID" value="OTA25832.1"/>
    <property type="molecule type" value="Genomic_DNA"/>
</dbReference>
<dbReference type="Pfam" id="PF01161">
    <property type="entry name" value="PBP"/>
    <property type="match status" value="1"/>
</dbReference>
<dbReference type="STRING" id="1157616.A0A1Z5SXY9"/>
<evidence type="ECO:0000313" key="3">
    <source>
        <dbReference type="Proteomes" id="UP000194280"/>
    </source>
</evidence>
<feature type="chain" id="PRO_5012577343" description="Phosphatidylethanolamine-binding protein" evidence="1">
    <location>
        <begin position="17"/>
        <end position="236"/>
    </location>
</feature>
<feature type="signal peptide" evidence="1">
    <location>
        <begin position="1"/>
        <end position="16"/>
    </location>
</feature>
<reference evidence="2 3" key="1">
    <citation type="submission" date="2017-01" db="EMBL/GenBank/DDBJ databases">
        <title>The recent genome duplication of the halophilic yeast Hortaea werneckii: insights from long-read sequencing.</title>
        <authorList>
            <person name="Sinha S."/>
            <person name="Flibotte S."/>
            <person name="Neira M."/>
            <person name="Lenassi M."/>
            <person name="Gostincar C."/>
            <person name="Stajich J.E."/>
            <person name="Nislow C.E."/>
        </authorList>
    </citation>
    <scope>NUCLEOTIDE SEQUENCE [LARGE SCALE GENOMIC DNA]</scope>
    <source>
        <strain evidence="2 3">EXF-2000</strain>
    </source>
</reference>
<dbReference type="AlphaFoldDB" id="A0A1Z5SXY9"/>
<organism evidence="2 3">
    <name type="scientific">Hortaea werneckii EXF-2000</name>
    <dbReference type="NCBI Taxonomy" id="1157616"/>
    <lineage>
        <taxon>Eukaryota</taxon>
        <taxon>Fungi</taxon>
        <taxon>Dikarya</taxon>
        <taxon>Ascomycota</taxon>
        <taxon>Pezizomycotina</taxon>
        <taxon>Dothideomycetes</taxon>
        <taxon>Dothideomycetidae</taxon>
        <taxon>Mycosphaerellales</taxon>
        <taxon>Teratosphaeriaceae</taxon>
        <taxon>Hortaea</taxon>
    </lineage>
</organism>
<dbReference type="SUPFAM" id="SSF49777">
    <property type="entry name" value="PEBP-like"/>
    <property type="match status" value="1"/>
</dbReference>
<dbReference type="InParanoid" id="A0A1Z5SXY9"/>
<dbReference type="PANTHER" id="PTHR11362">
    <property type="entry name" value="PHOSPHATIDYLETHANOLAMINE-BINDING PROTEIN"/>
    <property type="match status" value="1"/>
</dbReference>
<keyword evidence="3" id="KW-1185">Reference proteome</keyword>
<dbReference type="FunCoup" id="A0A1Z5SXY9">
    <property type="interactions" value="2430"/>
</dbReference>
<dbReference type="InterPro" id="IPR036610">
    <property type="entry name" value="PEBP-like_sf"/>
</dbReference>
<dbReference type="Proteomes" id="UP000194280">
    <property type="component" value="Unassembled WGS sequence"/>
</dbReference>
<dbReference type="InterPro" id="IPR035810">
    <property type="entry name" value="PEBP_euk"/>
</dbReference>
<evidence type="ECO:0000313" key="2">
    <source>
        <dbReference type="EMBL" id="OTA25832.1"/>
    </source>
</evidence>
<dbReference type="Gene3D" id="3.90.280.10">
    <property type="entry name" value="PEBP-like"/>
    <property type="match status" value="1"/>
</dbReference>
<keyword evidence="1" id="KW-0732">Signal</keyword>
<evidence type="ECO:0000256" key="1">
    <source>
        <dbReference type="SAM" id="SignalP"/>
    </source>
</evidence>
<name>A0A1Z5SXY9_HORWE</name>
<dbReference type="OrthoDB" id="2506647at2759"/>
<gene>
    <name evidence="2" type="ORF">BTJ68_10289</name>
</gene>
<dbReference type="InterPro" id="IPR008914">
    <property type="entry name" value="PEBP"/>
</dbReference>
<dbReference type="CDD" id="cd00866">
    <property type="entry name" value="PEBP_euk"/>
    <property type="match status" value="1"/>
</dbReference>
<dbReference type="VEuPathDB" id="FungiDB:BTJ68_10289"/>
<comment type="caution">
    <text evidence="2">The sequence shown here is derived from an EMBL/GenBank/DDBJ whole genome shotgun (WGS) entry which is preliminary data.</text>
</comment>
<protein>
    <recommendedName>
        <fullName evidence="4">Phosphatidylethanolamine-binding protein</fullName>
    </recommendedName>
</protein>
<accession>A0A1Z5SXY9</accession>